<reference evidence="1 2" key="1">
    <citation type="journal article" date="2014" name="Am. J. Bot.">
        <title>Genome assembly and annotation for red clover (Trifolium pratense; Fabaceae).</title>
        <authorList>
            <person name="Istvanek J."/>
            <person name="Jaros M."/>
            <person name="Krenek A."/>
            <person name="Repkova J."/>
        </authorList>
    </citation>
    <scope>NUCLEOTIDE SEQUENCE [LARGE SCALE GENOMIC DNA]</scope>
    <source>
        <strain evidence="2">cv. Tatra</strain>
        <tissue evidence="1">Young leaves</tissue>
    </source>
</reference>
<evidence type="ECO:0000313" key="1">
    <source>
        <dbReference type="EMBL" id="PNX56378.1"/>
    </source>
</evidence>
<proteinExistence type="predicted"/>
<dbReference type="Proteomes" id="UP000236291">
    <property type="component" value="Unassembled WGS sequence"/>
</dbReference>
<evidence type="ECO:0000313" key="2">
    <source>
        <dbReference type="Proteomes" id="UP000236291"/>
    </source>
</evidence>
<name>A0A2K3JQV0_TRIPR</name>
<reference evidence="1 2" key="2">
    <citation type="journal article" date="2017" name="Front. Plant Sci.">
        <title>Gene Classification and Mining of Molecular Markers Useful in Red Clover (Trifolium pratense) Breeding.</title>
        <authorList>
            <person name="Istvanek J."/>
            <person name="Dluhosova J."/>
            <person name="Dluhos P."/>
            <person name="Patkova L."/>
            <person name="Nedelnik J."/>
            <person name="Repkova J."/>
        </authorList>
    </citation>
    <scope>NUCLEOTIDE SEQUENCE [LARGE SCALE GENOMIC DNA]</scope>
    <source>
        <strain evidence="2">cv. Tatra</strain>
        <tissue evidence="1">Young leaves</tissue>
    </source>
</reference>
<organism evidence="1 2">
    <name type="scientific">Trifolium pratense</name>
    <name type="common">Red clover</name>
    <dbReference type="NCBI Taxonomy" id="57577"/>
    <lineage>
        <taxon>Eukaryota</taxon>
        <taxon>Viridiplantae</taxon>
        <taxon>Streptophyta</taxon>
        <taxon>Embryophyta</taxon>
        <taxon>Tracheophyta</taxon>
        <taxon>Spermatophyta</taxon>
        <taxon>Magnoliopsida</taxon>
        <taxon>eudicotyledons</taxon>
        <taxon>Gunneridae</taxon>
        <taxon>Pentapetalae</taxon>
        <taxon>rosids</taxon>
        <taxon>fabids</taxon>
        <taxon>Fabales</taxon>
        <taxon>Fabaceae</taxon>
        <taxon>Papilionoideae</taxon>
        <taxon>50 kb inversion clade</taxon>
        <taxon>NPAAA clade</taxon>
        <taxon>Hologalegina</taxon>
        <taxon>IRL clade</taxon>
        <taxon>Trifolieae</taxon>
        <taxon>Trifolium</taxon>
    </lineage>
</organism>
<sequence>MLSLGECQSLLLTVSLQDHSSDRWQWRPDPDTGSVEGFHLRVASIA</sequence>
<dbReference type="AlphaFoldDB" id="A0A2K3JQV0"/>
<gene>
    <name evidence="1" type="ORF">L195_g049849</name>
</gene>
<comment type="caution">
    <text evidence="1">The sequence shown here is derived from an EMBL/GenBank/DDBJ whole genome shotgun (WGS) entry which is preliminary data.</text>
</comment>
<dbReference type="EMBL" id="ASHM01074395">
    <property type="protein sequence ID" value="PNX56378.1"/>
    <property type="molecule type" value="Genomic_DNA"/>
</dbReference>
<accession>A0A2K3JQV0</accession>
<protein>
    <submittedName>
        <fullName evidence="1">Uncharacterized protein</fullName>
    </submittedName>
</protein>